<keyword evidence="1" id="KW-0732">Signal</keyword>
<dbReference type="EMBL" id="CAKOGP040001825">
    <property type="protein sequence ID" value="CAJ1953492.1"/>
    <property type="molecule type" value="Genomic_DNA"/>
</dbReference>
<sequence length="136" mass="14392">MFRTFHYFLAALLVASVAGQEVKNVGFPLSYKADLGCVEMIATHAFNGDCCSLKATADEGCVLVVVNGNCVVNGPIWEVDYTSTYDSDSCPTSAFTDLPTKLASLEPEGAEGSNISSAPKSFAVLSLVLSAFAYFL</sequence>
<proteinExistence type="predicted"/>
<evidence type="ECO:0000313" key="2">
    <source>
        <dbReference type="EMBL" id="CAJ1953492.1"/>
    </source>
</evidence>
<gene>
    <name evidence="2" type="ORF">CYCCA115_LOCUS14092</name>
</gene>
<reference evidence="2" key="1">
    <citation type="submission" date="2023-08" db="EMBL/GenBank/DDBJ databases">
        <authorList>
            <person name="Audoor S."/>
            <person name="Bilcke G."/>
        </authorList>
    </citation>
    <scope>NUCLEOTIDE SEQUENCE</scope>
</reference>
<dbReference type="Proteomes" id="UP001295423">
    <property type="component" value="Unassembled WGS sequence"/>
</dbReference>
<evidence type="ECO:0000313" key="3">
    <source>
        <dbReference type="Proteomes" id="UP001295423"/>
    </source>
</evidence>
<accession>A0AAD2PV27</accession>
<dbReference type="AlphaFoldDB" id="A0AAD2PV27"/>
<protein>
    <submittedName>
        <fullName evidence="2">Uncharacterized protein</fullName>
    </submittedName>
</protein>
<feature type="signal peptide" evidence="1">
    <location>
        <begin position="1"/>
        <end position="19"/>
    </location>
</feature>
<comment type="caution">
    <text evidence="2">The sequence shown here is derived from an EMBL/GenBank/DDBJ whole genome shotgun (WGS) entry which is preliminary data.</text>
</comment>
<name>A0AAD2PV27_9STRA</name>
<evidence type="ECO:0000256" key="1">
    <source>
        <dbReference type="SAM" id="SignalP"/>
    </source>
</evidence>
<keyword evidence="3" id="KW-1185">Reference proteome</keyword>
<feature type="chain" id="PRO_5041998591" evidence="1">
    <location>
        <begin position="20"/>
        <end position="136"/>
    </location>
</feature>
<organism evidence="2 3">
    <name type="scientific">Cylindrotheca closterium</name>
    <dbReference type="NCBI Taxonomy" id="2856"/>
    <lineage>
        <taxon>Eukaryota</taxon>
        <taxon>Sar</taxon>
        <taxon>Stramenopiles</taxon>
        <taxon>Ochrophyta</taxon>
        <taxon>Bacillariophyta</taxon>
        <taxon>Bacillariophyceae</taxon>
        <taxon>Bacillariophycidae</taxon>
        <taxon>Bacillariales</taxon>
        <taxon>Bacillariaceae</taxon>
        <taxon>Cylindrotheca</taxon>
    </lineage>
</organism>